<reference evidence="2" key="1">
    <citation type="submission" date="2023-06" db="EMBL/GenBank/DDBJ databases">
        <title>Phylogenetic Diversity of Rhizobium strains.</title>
        <authorList>
            <person name="Moura F.T."/>
            <person name="Helene L.C.F."/>
            <person name="Hungria M."/>
        </authorList>
    </citation>
    <scope>NUCLEOTIDE SEQUENCE</scope>
    <source>
        <strain evidence="2">CCGE524</strain>
    </source>
</reference>
<keyword evidence="3" id="KW-1185">Reference proteome</keyword>
<organism evidence="2 3">
    <name type="scientific">Rhizobium calliandrae</name>
    <dbReference type="NCBI Taxonomy" id="1312182"/>
    <lineage>
        <taxon>Bacteria</taxon>
        <taxon>Pseudomonadati</taxon>
        <taxon>Pseudomonadota</taxon>
        <taxon>Alphaproteobacteria</taxon>
        <taxon>Hyphomicrobiales</taxon>
        <taxon>Rhizobiaceae</taxon>
        <taxon>Rhizobium/Agrobacterium group</taxon>
        <taxon>Rhizobium</taxon>
    </lineage>
</organism>
<dbReference type="EMBL" id="JARFYN010000036">
    <property type="protein sequence ID" value="MDL2408650.1"/>
    <property type="molecule type" value="Genomic_DNA"/>
</dbReference>
<proteinExistence type="predicted"/>
<dbReference type="Proteomes" id="UP001172630">
    <property type="component" value="Unassembled WGS sequence"/>
</dbReference>
<dbReference type="RefSeq" id="WP_285882093.1">
    <property type="nucleotide sequence ID" value="NZ_JARFYN010000036.1"/>
</dbReference>
<comment type="caution">
    <text evidence="2">The sequence shown here is derived from an EMBL/GenBank/DDBJ whole genome shotgun (WGS) entry which is preliminary data.</text>
</comment>
<evidence type="ECO:0000256" key="1">
    <source>
        <dbReference type="SAM" id="Phobius"/>
    </source>
</evidence>
<name>A0ABT7KKX9_9HYPH</name>
<keyword evidence="1" id="KW-0812">Transmembrane</keyword>
<feature type="transmembrane region" description="Helical" evidence="1">
    <location>
        <begin position="308"/>
        <end position="329"/>
    </location>
</feature>
<keyword evidence="1" id="KW-1133">Transmembrane helix</keyword>
<keyword evidence="1" id="KW-0472">Membrane</keyword>
<accession>A0ABT7KKX9</accession>
<sequence>MKDFWDRSLGDYAHAVYDVRYLAKSSDDREVARARLRDLVVRVARRRGFGRDDAADAGAQLLSFPVLQTGPHCLLALEPDAFYTHLFCMMGLTSHARRWHISYQCSTVKFSEKAKKGPGWLKLDGDAVNLFGMSRRDMDRLSVCGSADGLRFLLSAGTRSDSDSPSTARLRTLLPQRGFPSAAEAIEAGNQILWKHFFPPTVQILQFSDVDVADLVADHLEQPKSWLARCFVEDPRFSLAVLSFVDRLNGSAWGGWIRRTTDFFWGMREGQLFVLRLKDGALRSERAEADIAVPFSALPLAEALRSRIILPNMLIVFLVLSILPGVRVLGGCRQTIYYPLMRAAFAAAMEKLGGNEPSLDLLRQDKRPGVWGHRVLRPNDGDPFADTMGAGGTVSPLIHRYMALALRQACGNLESFTADSSWAALSSELRAGLVDRQDAEWAWA</sequence>
<protein>
    <submittedName>
        <fullName evidence="2">Uncharacterized protein</fullName>
    </submittedName>
</protein>
<evidence type="ECO:0000313" key="2">
    <source>
        <dbReference type="EMBL" id="MDL2408650.1"/>
    </source>
</evidence>
<gene>
    <name evidence="2" type="ORF">PY650_23990</name>
</gene>
<evidence type="ECO:0000313" key="3">
    <source>
        <dbReference type="Proteomes" id="UP001172630"/>
    </source>
</evidence>